<evidence type="ECO:0000256" key="1">
    <source>
        <dbReference type="SAM" id="MobiDB-lite"/>
    </source>
</evidence>
<feature type="compositionally biased region" description="Polar residues" evidence="1">
    <location>
        <begin position="19"/>
        <end position="29"/>
    </location>
</feature>
<feature type="compositionally biased region" description="Low complexity" evidence="1">
    <location>
        <begin position="40"/>
        <end position="53"/>
    </location>
</feature>
<dbReference type="AlphaFoldDB" id="A0A0R3S1Z0"/>
<protein>
    <submittedName>
        <fullName evidence="3">Non-structural maintenance of chromosomes element 4</fullName>
    </submittedName>
</protein>
<feature type="region of interest" description="Disordered" evidence="1">
    <location>
        <begin position="1"/>
        <end position="62"/>
    </location>
</feature>
<evidence type="ECO:0000313" key="3">
    <source>
        <dbReference type="WBParaSite" id="EEL_0000870701-mRNA-1"/>
    </source>
</evidence>
<sequence length="285" mass="31594">MSKKKSSRGKGSSGEEETAQTLQDSSSNEPFFEAGPEIGSSHSSGSSAPSASAVTLSASGDESSSRIVFDREKIRPVLEKLSVAELWGQYVKCLMMAVPSNTSRADFDNTAGKHAEKYMEQIIKLSPVTSMKSGNPIQVPCFNPEDQREISADEKYTVEIVKATKADSELVWNTTAQLQALVLLKRTDGPAVGFDELRKFNIAMQEAAEIHRDAMSSSQDRSVSRVGTYHYRVSYAGKTETYHVDAMRNLILEQLPPSVRFFTEQTKSEKLKSALNELKQKRRRK</sequence>
<organism evidence="2 3">
    <name type="scientific">Elaeophora elaphi</name>
    <dbReference type="NCBI Taxonomy" id="1147741"/>
    <lineage>
        <taxon>Eukaryota</taxon>
        <taxon>Metazoa</taxon>
        <taxon>Ecdysozoa</taxon>
        <taxon>Nematoda</taxon>
        <taxon>Chromadorea</taxon>
        <taxon>Rhabditida</taxon>
        <taxon>Spirurina</taxon>
        <taxon>Spiruromorpha</taxon>
        <taxon>Filarioidea</taxon>
        <taxon>Onchocercidae</taxon>
        <taxon>Elaeophora</taxon>
    </lineage>
</organism>
<name>A0A0R3S1Z0_9BILA</name>
<reference evidence="3" key="1">
    <citation type="submission" date="2017-02" db="UniProtKB">
        <authorList>
            <consortium name="WormBaseParasite"/>
        </authorList>
    </citation>
    <scope>IDENTIFICATION</scope>
</reference>
<accession>A0A0R3S1Z0</accession>
<proteinExistence type="predicted"/>
<dbReference type="Proteomes" id="UP000050640">
    <property type="component" value="Unplaced"/>
</dbReference>
<dbReference type="WBParaSite" id="EEL_0000870701-mRNA-1">
    <property type="protein sequence ID" value="EEL_0000870701-mRNA-1"/>
    <property type="gene ID" value="EEL_0000870701"/>
</dbReference>
<evidence type="ECO:0000313" key="2">
    <source>
        <dbReference type="Proteomes" id="UP000050640"/>
    </source>
</evidence>
<keyword evidence="2" id="KW-1185">Reference proteome</keyword>